<feature type="binding site" evidence="10">
    <location>
        <position position="156"/>
    </location>
    <ligand>
        <name>[4Fe-4S] cluster</name>
        <dbReference type="ChEBI" id="CHEBI:49883"/>
        <label>2</label>
        <note>4Fe-4S-S-AdoMet</note>
    </ligand>
</feature>
<feature type="region of interest" description="Disordered" evidence="11">
    <location>
        <begin position="452"/>
        <end position="475"/>
    </location>
</feature>
<dbReference type="NCBIfam" id="TIGR01574">
    <property type="entry name" value="miaB-methiolase"/>
    <property type="match status" value="1"/>
</dbReference>
<name>A0ABV6NSJ5_9ACTN</name>
<feature type="binding site" evidence="10">
    <location>
        <position position="48"/>
    </location>
    <ligand>
        <name>[4Fe-4S] cluster</name>
        <dbReference type="ChEBI" id="CHEBI:49883"/>
        <label>1</label>
    </ligand>
</feature>
<evidence type="ECO:0000256" key="7">
    <source>
        <dbReference type="ARBA" id="ARBA00023004"/>
    </source>
</evidence>
<feature type="binding site" evidence="10">
    <location>
        <position position="12"/>
    </location>
    <ligand>
        <name>[4Fe-4S] cluster</name>
        <dbReference type="ChEBI" id="CHEBI:49883"/>
        <label>1</label>
    </ligand>
</feature>
<dbReference type="GO" id="GO:0035597">
    <property type="term" value="F:tRNA-2-methylthio-N(6)-dimethylallyladenosine(37) synthase activity"/>
    <property type="evidence" value="ECO:0007669"/>
    <property type="project" value="UniProtKB-EC"/>
</dbReference>
<evidence type="ECO:0000259" key="14">
    <source>
        <dbReference type="PROSITE" id="PS51918"/>
    </source>
</evidence>
<proteinExistence type="inferred from homology"/>
<organism evidence="15 16">
    <name type="scientific">Plantactinospora siamensis</name>
    <dbReference type="NCBI Taxonomy" id="555372"/>
    <lineage>
        <taxon>Bacteria</taxon>
        <taxon>Bacillati</taxon>
        <taxon>Actinomycetota</taxon>
        <taxon>Actinomycetes</taxon>
        <taxon>Micromonosporales</taxon>
        <taxon>Micromonosporaceae</taxon>
        <taxon>Plantactinospora</taxon>
    </lineage>
</organism>
<dbReference type="EMBL" id="JBHLUE010000004">
    <property type="protein sequence ID" value="MFC0563732.1"/>
    <property type="molecule type" value="Genomic_DNA"/>
</dbReference>
<evidence type="ECO:0000256" key="6">
    <source>
        <dbReference type="ARBA" id="ARBA00022723"/>
    </source>
</evidence>
<dbReference type="RefSeq" id="WP_377336566.1">
    <property type="nucleotide sequence ID" value="NZ_JBHLUE010000004.1"/>
</dbReference>
<keyword evidence="7 10" id="KW-0408">Iron</keyword>
<reference evidence="15 16" key="1">
    <citation type="submission" date="2024-09" db="EMBL/GenBank/DDBJ databases">
        <authorList>
            <person name="Sun Q."/>
            <person name="Mori K."/>
        </authorList>
    </citation>
    <scope>NUCLEOTIDE SEQUENCE [LARGE SCALE GENOMIC DNA]</scope>
    <source>
        <strain evidence="15 16">TBRC 2205</strain>
    </source>
</reference>
<evidence type="ECO:0000313" key="15">
    <source>
        <dbReference type="EMBL" id="MFC0563732.1"/>
    </source>
</evidence>
<evidence type="ECO:0000256" key="5">
    <source>
        <dbReference type="ARBA" id="ARBA00022694"/>
    </source>
</evidence>
<dbReference type="InterPro" id="IPR006638">
    <property type="entry name" value="Elp3/MiaA/NifB-like_rSAM"/>
</dbReference>
<keyword evidence="6 10" id="KW-0479">Metal-binding</keyword>
<dbReference type="EC" id="2.8.4.3" evidence="9 10"/>
<dbReference type="SFLD" id="SFLDG01082">
    <property type="entry name" value="B12-binding_domain_containing"/>
    <property type="match status" value="1"/>
</dbReference>
<dbReference type="Pfam" id="PF00919">
    <property type="entry name" value="UPF0004"/>
    <property type="match status" value="1"/>
</dbReference>
<evidence type="ECO:0000313" key="16">
    <source>
        <dbReference type="Proteomes" id="UP001589894"/>
    </source>
</evidence>
<keyword evidence="4 10" id="KW-0949">S-adenosyl-L-methionine</keyword>
<keyword evidence="2 10" id="KW-0004">4Fe-4S</keyword>
<dbReference type="PANTHER" id="PTHR43020:SF2">
    <property type="entry name" value="MITOCHONDRIAL TRNA METHYLTHIOTRANSFERASE CDK5RAP1"/>
    <property type="match status" value="1"/>
</dbReference>
<evidence type="ECO:0000256" key="9">
    <source>
        <dbReference type="ARBA" id="ARBA00033765"/>
    </source>
</evidence>
<dbReference type="InterPro" id="IPR007197">
    <property type="entry name" value="rSAM"/>
</dbReference>
<feature type="domain" description="TRAM" evidence="12">
    <location>
        <begin position="386"/>
        <end position="456"/>
    </location>
</feature>
<evidence type="ECO:0000256" key="4">
    <source>
        <dbReference type="ARBA" id="ARBA00022691"/>
    </source>
</evidence>
<dbReference type="HAMAP" id="MF_01864">
    <property type="entry name" value="tRNA_metthiotr_MiaB"/>
    <property type="match status" value="1"/>
</dbReference>
<dbReference type="Gene3D" id="3.80.30.20">
    <property type="entry name" value="tm_1862 like domain"/>
    <property type="match status" value="1"/>
</dbReference>
<dbReference type="PROSITE" id="PS01278">
    <property type="entry name" value="MTTASE_RADICAL"/>
    <property type="match status" value="1"/>
</dbReference>
<dbReference type="InterPro" id="IPR013848">
    <property type="entry name" value="Methylthiotransferase_N"/>
</dbReference>
<feature type="domain" description="MTTase N-terminal" evidence="13">
    <location>
        <begin position="3"/>
        <end position="119"/>
    </location>
</feature>
<comment type="similarity">
    <text evidence="10">Belongs to the methylthiotransferase family. MiaB subfamily.</text>
</comment>
<feature type="binding site" evidence="10">
    <location>
        <position position="160"/>
    </location>
    <ligand>
        <name>[4Fe-4S] cluster</name>
        <dbReference type="ChEBI" id="CHEBI:49883"/>
        <label>2</label>
        <note>4Fe-4S-S-AdoMet</note>
    </ligand>
</feature>
<feature type="domain" description="Radical SAM core" evidence="14">
    <location>
        <begin position="142"/>
        <end position="384"/>
    </location>
</feature>
<dbReference type="SFLD" id="SFLDS00029">
    <property type="entry name" value="Radical_SAM"/>
    <property type="match status" value="1"/>
</dbReference>
<dbReference type="InterPro" id="IPR006463">
    <property type="entry name" value="MiaB_methiolase"/>
</dbReference>
<comment type="caution">
    <text evidence="15">The sequence shown here is derived from an EMBL/GenBank/DDBJ whole genome shotgun (WGS) entry which is preliminary data.</text>
</comment>
<dbReference type="InterPro" id="IPR038135">
    <property type="entry name" value="Methylthiotransferase_N_sf"/>
</dbReference>
<dbReference type="InterPro" id="IPR023404">
    <property type="entry name" value="rSAM_horseshoe"/>
</dbReference>
<comment type="cofactor">
    <cofactor evidence="10">
        <name>[4Fe-4S] cluster</name>
        <dbReference type="ChEBI" id="CHEBI:49883"/>
    </cofactor>
    <text evidence="10">Binds 2 [4Fe-4S] clusters. One cluster is coordinated with 3 cysteines and an exchangeable S-adenosyl-L-methionine.</text>
</comment>
<dbReference type="InterPro" id="IPR005839">
    <property type="entry name" value="Methylthiotransferase"/>
</dbReference>
<dbReference type="SMART" id="SM00729">
    <property type="entry name" value="Elp3"/>
    <property type="match status" value="1"/>
</dbReference>
<protein>
    <recommendedName>
        <fullName evidence="9 10">tRNA-2-methylthio-N(6)-dimethylallyladenosine synthase</fullName>
        <ecNumber evidence="9 10">2.8.4.3</ecNumber>
    </recommendedName>
    <alternativeName>
        <fullName evidence="10">(Dimethylallyl)adenosine tRNA methylthiotransferase MiaB</fullName>
    </alternativeName>
    <alternativeName>
        <fullName evidence="10">tRNA-i(6)A37 methylthiotransferase</fullName>
    </alternativeName>
</protein>
<evidence type="ECO:0000259" key="12">
    <source>
        <dbReference type="PROSITE" id="PS50926"/>
    </source>
</evidence>
<dbReference type="InterPro" id="IPR002792">
    <property type="entry name" value="TRAM_dom"/>
</dbReference>
<sequence>MARTYNVVTYGCQMNVHDSERISGLLEDAGYVRATSADDSDIVVFNTCAVRENADNRLYGNLGHLRPTKAKRPDMQIAVGGCLAQKDRGEIVRRAPWVDVVFGTHNIGSLPVLLERARHNSQAEVEILESLDVFPSTLPARRESTYAGWVSISVGCNNTCTFCIVPSLRGREKDRRPGDVLAEVRALVAEGVLEVTLLGQNVNSYGVAFGDAGEPNGRRSGDRSAFADLLRACGDIDGLERVRFTSPHPRDFTDDVIAAMAETPNVCHSLHMPLQSGSDDVLRAMRRSYRAEKYLGIIEKVRAAMPDAAITTDIIVGFPGETEADFLRTLDVVREARFSSAFTFQYSKRPGTPAATMPDQLPKQVVQERYERLLACVEEITWAENRNLVGQTVEVLVAVGEGRKDERTGRMSGRARDGRLVHFATGDLAGQIRPGDVVHTEITYAAPHHLNADGAPMAHRRTRAGDAAEAGRSPRTPGVLLGLPAVGAPPAAPAPTTACGS</sequence>
<gene>
    <name evidence="10 15" type="primary">miaB</name>
    <name evidence="15" type="ORF">ACFFHU_06075</name>
</gene>
<dbReference type="PROSITE" id="PS50926">
    <property type="entry name" value="TRAM"/>
    <property type="match status" value="1"/>
</dbReference>
<dbReference type="InterPro" id="IPR058240">
    <property type="entry name" value="rSAM_sf"/>
</dbReference>
<evidence type="ECO:0000256" key="8">
    <source>
        <dbReference type="ARBA" id="ARBA00023014"/>
    </source>
</evidence>
<dbReference type="PANTHER" id="PTHR43020">
    <property type="entry name" value="CDK5 REGULATORY SUBUNIT-ASSOCIATED PROTEIN 1"/>
    <property type="match status" value="1"/>
</dbReference>
<accession>A0ABV6NSJ5</accession>
<dbReference type="SUPFAM" id="SSF102114">
    <property type="entry name" value="Radical SAM enzymes"/>
    <property type="match status" value="1"/>
</dbReference>
<comment type="function">
    <text evidence="1 10">Catalyzes the methylthiolation of N6-(dimethylallyl)adenosine (i(6)A), leading to the formation of 2-methylthio-N6-(dimethylallyl)adenosine (ms(2)i(6)A) at position 37 in tRNAs that read codons beginning with uridine.</text>
</comment>
<keyword evidence="16" id="KW-1185">Reference proteome</keyword>
<dbReference type="SFLD" id="SFLDF00273">
    <property type="entry name" value="(dimethylallyl)adenosine_tRNA"/>
    <property type="match status" value="1"/>
</dbReference>
<keyword evidence="8 10" id="KW-0411">Iron-sulfur</keyword>
<dbReference type="NCBIfam" id="TIGR00089">
    <property type="entry name" value="MiaB/RimO family radical SAM methylthiotransferase"/>
    <property type="match status" value="1"/>
</dbReference>
<evidence type="ECO:0000256" key="1">
    <source>
        <dbReference type="ARBA" id="ARBA00003234"/>
    </source>
</evidence>
<evidence type="ECO:0000256" key="3">
    <source>
        <dbReference type="ARBA" id="ARBA00022679"/>
    </source>
</evidence>
<evidence type="ECO:0000256" key="10">
    <source>
        <dbReference type="HAMAP-Rule" id="MF_01864"/>
    </source>
</evidence>
<dbReference type="PROSITE" id="PS51918">
    <property type="entry name" value="RADICAL_SAM"/>
    <property type="match status" value="1"/>
</dbReference>
<dbReference type="InterPro" id="IPR020612">
    <property type="entry name" value="Methylthiotransferase_CS"/>
</dbReference>
<dbReference type="Gene3D" id="3.40.50.12160">
    <property type="entry name" value="Methylthiotransferase, N-terminal domain"/>
    <property type="match status" value="1"/>
</dbReference>
<feature type="binding site" evidence="10">
    <location>
        <position position="163"/>
    </location>
    <ligand>
        <name>[4Fe-4S] cluster</name>
        <dbReference type="ChEBI" id="CHEBI:49883"/>
        <label>2</label>
        <note>4Fe-4S-S-AdoMet</note>
    </ligand>
</feature>
<keyword evidence="10" id="KW-0963">Cytoplasm</keyword>
<dbReference type="Proteomes" id="UP001589894">
    <property type="component" value="Unassembled WGS sequence"/>
</dbReference>
<feature type="binding site" evidence="10">
    <location>
        <position position="82"/>
    </location>
    <ligand>
        <name>[4Fe-4S] cluster</name>
        <dbReference type="ChEBI" id="CHEBI:49883"/>
        <label>1</label>
    </ligand>
</feature>
<comment type="subcellular location">
    <subcellularLocation>
        <location evidence="10">Cytoplasm</location>
    </subcellularLocation>
</comment>
<dbReference type="CDD" id="cd01335">
    <property type="entry name" value="Radical_SAM"/>
    <property type="match status" value="1"/>
</dbReference>
<evidence type="ECO:0000256" key="2">
    <source>
        <dbReference type="ARBA" id="ARBA00022485"/>
    </source>
</evidence>
<dbReference type="PROSITE" id="PS51449">
    <property type="entry name" value="MTTASE_N"/>
    <property type="match status" value="1"/>
</dbReference>
<dbReference type="SFLD" id="SFLDG01061">
    <property type="entry name" value="methylthiotransferase"/>
    <property type="match status" value="1"/>
</dbReference>
<evidence type="ECO:0000259" key="13">
    <source>
        <dbReference type="PROSITE" id="PS51449"/>
    </source>
</evidence>
<evidence type="ECO:0000256" key="11">
    <source>
        <dbReference type="SAM" id="MobiDB-lite"/>
    </source>
</evidence>
<keyword evidence="5 10" id="KW-0819">tRNA processing</keyword>
<keyword evidence="3 10" id="KW-0808">Transferase</keyword>
<comment type="subunit">
    <text evidence="10">Monomer.</text>
</comment>
<comment type="catalytic activity">
    <reaction evidence="10">
        <text>N(6)-dimethylallyladenosine(37) in tRNA + (sulfur carrier)-SH + AH2 + 2 S-adenosyl-L-methionine = 2-methylsulfanyl-N(6)-dimethylallyladenosine(37) in tRNA + (sulfur carrier)-H + 5'-deoxyadenosine + L-methionine + A + S-adenosyl-L-homocysteine + 2 H(+)</text>
        <dbReference type="Rhea" id="RHEA:37067"/>
        <dbReference type="Rhea" id="RHEA-COMP:10375"/>
        <dbReference type="Rhea" id="RHEA-COMP:10376"/>
        <dbReference type="Rhea" id="RHEA-COMP:14737"/>
        <dbReference type="Rhea" id="RHEA-COMP:14739"/>
        <dbReference type="ChEBI" id="CHEBI:13193"/>
        <dbReference type="ChEBI" id="CHEBI:15378"/>
        <dbReference type="ChEBI" id="CHEBI:17319"/>
        <dbReference type="ChEBI" id="CHEBI:17499"/>
        <dbReference type="ChEBI" id="CHEBI:29917"/>
        <dbReference type="ChEBI" id="CHEBI:57844"/>
        <dbReference type="ChEBI" id="CHEBI:57856"/>
        <dbReference type="ChEBI" id="CHEBI:59789"/>
        <dbReference type="ChEBI" id="CHEBI:64428"/>
        <dbReference type="ChEBI" id="CHEBI:74415"/>
        <dbReference type="ChEBI" id="CHEBI:74417"/>
        <dbReference type="EC" id="2.8.4.3"/>
    </reaction>
</comment>
<dbReference type="Pfam" id="PF04055">
    <property type="entry name" value="Radical_SAM"/>
    <property type="match status" value="1"/>
</dbReference>